<organism evidence="1 2">
    <name type="scientific">Winogradskyella litorisediminis</name>
    <dbReference type="NCBI Taxonomy" id="1156618"/>
    <lineage>
        <taxon>Bacteria</taxon>
        <taxon>Pseudomonadati</taxon>
        <taxon>Bacteroidota</taxon>
        <taxon>Flavobacteriia</taxon>
        <taxon>Flavobacteriales</taxon>
        <taxon>Flavobacteriaceae</taxon>
        <taxon>Winogradskyella</taxon>
    </lineage>
</organism>
<name>A0ABW3N8T4_9FLAO</name>
<proteinExistence type="predicted"/>
<evidence type="ECO:0000313" key="1">
    <source>
        <dbReference type="EMBL" id="MFD1063763.1"/>
    </source>
</evidence>
<reference evidence="2" key="1">
    <citation type="journal article" date="2019" name="Int. J. Syst. Evol. Microbiol.">
        <title>The Global Catalogue of Microorganisms (GCM) 10K type strain sequencing project: providing services to taxonomists for standard genome sequencing and annotation.</title>
        <authorList>
            <consortium name="The Broad Institute Genomics Platform"/>
            <consortium name="The Broad Institute Genome Sequencing Center for Infectious Disease"/>
            <person name="Wu L."/>
            <person name="Ma J."/>
        </authorList>
    </citation>
    <scope>NUCLEOTIDE SEQUENCE [LARGE SCALE GENOMIC DNA]</scope>
    <source>
        <strain evidence="2">CCUG 62215</strain>
    </source>
</reference>
<protein>
    <submittedName>
        <fullName evidence="1">Uncharacterized protein</fullName>
    </submittedName>
</protein>
<gene>
    <name evidence="1" type="ORF">ACFQ1Q_10950</name>
</gene>
<evidence type="ECO:0000313" key="2">
    <source>
        <dbReference type="Proteomes" id="UP001597013"/>
    </source>
</evidence>
<dbReference type="RefSeq" id="WP_386131218.1">
    <property type="nucleotide sequence ID" value="NZ_JBHTJL010000015.1"/>
</dbReference>
<dbReference type="Proteomes" id="UP001597013">
    <property type="component" value="Unassembled WGS sequence"/>
</dbReference>
<sequence>MKYLKFILIFVLLSQYAHTQKENQFDGFIKLQDSLFIKYKVDFTENGGLISGYSLTDFGGEHETKSKIEGVYNEDAKQISFKEVGLIYTKSPVSLDDFDFCNVNFTSNRFKIGSDKLDGDFQGTFSDGTKCLNGEIAMSSVAKIQKRVAKFSKKVTKSKRIADSIKKKVQNIKIIDTLNLNVLKKNEITSIPTASKILKLLIYDGGQIDDDIITVYQDNKPILTKYRITEARKTIEIPVINKITKIKILSESVGSIGSNTAIIEVLDGKNTIKAMTNLKKGETTQIDILKL</sequence>
<dbReference type="EMBL" id="JBHTJL010000015">
    <property type="protein sequence ID" value="MFD1063763.1"/>
    <property type="molecule type" value="Genomic_DNA"/>
</dbReference>
<keyword evidence="2" id="KW-1185">Reference proteome</keyword>
<comment type="caution">
    <text evidence="1">The sequence shown here is derived from an EMBL/GenBank/DDBJ whole genome shotgun (WGS) entry which is preliminary data.</text>
</comment>
<accession>A0ABW3N8T4</accession>